<dbReference type="HOGENOM" id="CLU_1838773_0_0_1"/>
<keyword evidence="4" id="KW-1185">Reference proteome</keyword>
<keyword evidence="2" id="KW-0472">Membrane</keyword>
<feature type="compositionally biased region" description="Basic and acidic residues" evidence="1">
    <location>
        <begin position="100"/>
        <end position="113"/>
    </location>
</feature>
<dbReference type="Gramene" id="EOY01638">
    <property type="protein sequence ID" value="EOY01638"/>
    <property type="gene ID" value="TCM_011485"/>
</dbReference>
<keyword evidence="2" id="KW-0812">Transmembrane</keyword>
<evidence type="ECO:0000313" key="4">
    <source>
        <dbReference type="Proteomes" id="UP000026915"/>
    </source>
</evidence>
<dbReference type="InParanoid" id="A0A061EAK1"/>
<name>A0A061EAK1_THECC</name>
<organism evidence="3 4">
    <name type="scientific">Theobroma cacao</name>
    <name type="common">Cacao</name>
    <name type="synonym">Cocoa</name>
    <dbReference type="NCBI Taxonomy" id="3641"/>
    <lineage>
        <taxon>Eukaryota</taxon>
        <taxon>Viridiplantae</taxon>
        <taxon>Streptophyta</taxon>
        <taxon>Embryophyta</taxon>
        <taxon>Tracheophyta</taxon>
        <taxon>Spermatophyta</taxon>
        <taxon>Magnoliopsida</taxon>
        <taxon>eudicotyledons</taxon>
        <taxon>Gunneridae</taxon>
        <taxon>Pentapetalae</taxon>
        <taxon>rosids</taxon>
        <taxon>malvids</taxon>
        <taxon>Malvales</taxon>
        <taxon>Malvaceae</taxon>
        <taxon>Byttnerioideae</taxon>
        <taxon>Theobroma</taxon>
    </lineage>
</organism>
<feature type="region of interest" description="Disordered" evidence="1">
    <location>
        <begin position="100"/>
        <end position="140"/>
    </location>
</feature>
<protein>
    <submittedName>
        <fullName evidence="3">Uncharacterized protein</fullName>
    </submittedName>
</protein>
<feature type="transmembrane region" description="Helical" evidence="2">
    <location>
        <begin position="12"/>
        <end position="33"/>
    </location>
</feature>
<dbReference type="Proteomes" id="UP000026915">
    <property type="component" value="Chromosome 2"/>
</dbReference>
<reference evidence="3 4" key="1">
    <citation type="journal article" date="2013" name="Genome Biol.">
        <title>The genome sequence of the most widely cultivated cacao type and its use to identify candidate genes regulating pod color.</title>
        <authorList>
            <person name="Motamayor J.C."/>
            <person name="Mockaitis K."/>
            <person name="Schmutz J."/>
            <person name="Haiminen N."/>
            <person name="Iii D.L."/>
            <person name="Cornejo O."/>
            <person name="Findley S.D."/>
            <person name="Zheng P."/>
            <person name="Utro F."/>
            <person name="Royaert S."/>
            <person name="Saski C."/>
            <person name="Jenkins J."/>
            <person name="Podicheti R."/>
            <person name="Zhao M."/>
            <person name="Scheffler B.E."/>
            <person name="Stack J.C."/>
            <person name="Feltus F.A."/>
            <person name="Mustiga G.M."/>
            <person name="Amores F."/>
            <person name="Phillips W."/>
            <person name="Marelli J.P."/>
            <person name="May G.D."/>
            <person name="Shapiro H."/>
            <person name="Ma J."/>
            <person name="Bustamante C.D."/>
            <person name="Schnell R.J."/>
            <person name="Main D."/>
            <person name="Gilbert D."/>
            <person name="Parida L."/>
            <person name="Kuhn D.N."/>
        </authorList>
    </citation>
    <scope>NUCLEOTIDE SEQUENCE [LARGE SCALE GENOMIC DNA]</scope>
    <source>
        <strain evidence="4">cv. Matina 1-6</strain>
    </source>
</reference>
<gene>
    <name evidence="3" type="ORF">TCM_011485</name>
</gene>
<accession>A0A061EAK1</accession>
<evidence type="ECO:0000256" key="2">
    <source>
        <dbReference type="SAM" id="Phobius"/>
    </source>
</evidence>
<evidence type="ECO:0000256" key="1">
    <source>
        <dbReference type="SAM" id="MobiDB-lite"/>
    </source>
</evidence>
<evidence type="ECO:0000313" key="3">
    <source>
        <dbReference type="EMBL" id="EOY01638.1"/>
    </source>
</evidence>
<proteinExistence type="predicted"/>
<dbReference type="AlphaFoldDB" id="A0A061EAK1"/>
<sequence>MIESIIKLGSMIRYLLSSIFVFICQTNYGSILIRTKAYSTRGLMKIPVPWEEKAGGLMSKRRDYTYEMSDALMVTKSRREVPWGNLVANKCIYILNSERETPKEEKQVNEKAKPPLHRTKARALSAKAPLGKSIYTSKER</sequence>
<keyword evidence="2" id="KW-1133">Transmembrane helix</keyword>
<dbReference type="EMBL" id="CM001880">
    <property type="protein sequence ID" value="EOY01638.1"/>
    <property type="molecule type" value="Genomic_DNA"/>
</dbReference>